<reference evidence="3" key="1">
    <citation type="submission" date="2021-02" db="EMBL/GenBank/DDBJ databases">
        <authorList>
            <person name="Dougan E. K."/>
            <person name="Rhodes N."/>
            <person name="Thang M."/>
            <person name="Chan C."/>
        </authorList>
    </citation>
    <scope>NUCLEOTIDE SEQUENCE</scope>
</reference>
<proteinExistence type="predicted"/>
<evidence type="ECO:0000259" key="2">
    <source>
        <dbReference type="Pfam" id="PF12774"/>
    </source>
</evidence>
<feature type="non-terminal residue" evidence="3">
    <location>
        <position position="311"/>
    </location>
</feature>
<dbReference type="GO" id="GO:0045505">
    <property type="term" value="F:dynein intermediate chain binding"/>
    <property type="evidence" value="ECO:0007669"/>
    <property type="project" value="InterPro"/>
</dbReference>
<gene>
    <name evidence="3" type="ORF">PGLA1383_LOCUS49292</name>
</gene>
<dbReference type="InterPro" id="IPR026983">
    <property type="entry name" value="DHC"/>
</dbReference>
<dbReference type="PANTHER" id="PTHR45703:SF36">
    <property type="entry name" value="DYNEIN HEAVY CHAIN, CYTOPLASMIC"/>
    <property type="match status" value="1"/>
</dbReference>
<dbReference type="AlphaFoldDB" id="A0A813H626"/>
<organism evidence="3 4">
    <name type="scientific">Polarella glacialis</name>
    <name type="common">Dinoflagellate</name>
    <dbReference type="NCBI Taxonomy" id="89957"/>
    <lineage>
        <taxon>Eukaryota</taxon>
        <taxon>Sar</taxon>
        <taxon>Alveolata</taxon>
        <taxon>Dinophyceae</taxon>
        <taxon>Suessiales</taxon>
        <taxon>Suessiaceae</taxon>
        <taxon>Polarella</taxon>
    </lineage>
</organism>
<dbReference type="InterPro" id="IPR042228">
    <property type="entry name" value="Dynein_linker_3"/>
</dbReference>
<dbReference type="InterPro" id="IPR035699">
    <property type="entry name" value="AAA_6"/>
</dbReference>
<dbReference type="GO" id="GO:0005524">
    <property type="term" value="F:ATP binding"/>
    <property type="evidence" value="ECO:0007669"/>
    <property type="project" value="InterPro"/>
</dbReference>
<dbReference type="Pfam" id="PF08393">
    <property type="entry name" value="DHC_N2"/>
    <property type="match status" value="1"/>
</dbReference>
<sequence length="311" mass="34080">METIEIDLRDYLETKRMAFPRLYFVSREDLLSLLARGRDPATIEQHICVCFDAVRRLDFAEDRAADILGFVSAEEEHLVLNRVKIRVHAEETLDALQSAMLQAIRRALKSAVEETMLASISMDGPVSLAEWAAASDLPAQAVLVGWNIAWAYAVEKSLGLFSEGKPALAKEQVRQWQGPGQFAPLLAIVRGGGAASSKRWSACALLIVMGHGRDVLQELLKLDAPASDSFEWDKQLRYSWEQEEGASFVPSSGGAGGGEASGGGGVVVRQQCSRFAYGLEYVGASSRLVLTPQTERCWLAITQAFHRRLGV</sequence>
<keyword evidence="4" id="KW-1185">Reference proteome</keyword>
<feature type="domain" description="Dynein heavy chain linker" evidence="1">
    <location>
        <begin position="2"/>
        <end position="111"/>
    </location>
</feature>
<dbReference type="InterPro" id="IPR013602">
    <property type="entry name" value="Dynein_heavy_linker"/>
</dbReference>
<dbReference type="PANTHER" id="PTHR45703">
    <property type="entry name" value="DYNEIN HEAVY CHAIN"/>
    <property type="match status" value="1"/>
</dbReference>
<dbReference type="Gene3D" id="1.20.58.1120">
    <property type="match status" value="1"/>
</dbReference>
<name>A0A813H626_POLGL</name>
<protein>
    <submittedName>
        <fullName evidence="3">Uncharacterized protein</fullName>
    </submittedName>
</protein>
<evidence type="ECO:0000313" key="3">
    <source>
        <dbReference type="EMBL" id="CAE8633393.1"/>
    </source>
</evidence>
<dbReference type="Gene3D" id="3.20.180.20">
    <property type="entry name" value="Dynein heavy chain, N-terminal domain 2"/>
    <property type="match status" value="1"/>
</dbReference>
<dbReference type="Pfam" id="PF12774">
    <property type="entry name" value="AAA_6"/>
    <property type="match status" value="1"/>
</dbReference>
<dbReference type="GO" id="GO:0030286">
    <property type="term" value="C:dynein complex"/>
    <property type="evidence" value="ECO:0007669"/>
    <property type="project" value="InterPro"/>
</dbReference>
<comment type="caution">
    <text evidence="3">The sequence shown here is derived from an EMBL/GenBank/DDBJ whole genome shotgun (WGS) entry which is preliminary data.</text>
</comment>
<dbReference type="Proteomes" id="UP000654075">
    <property type="component" value="Unassembled WGS sequence"/>
</dbReference>
<accession>A0A813H626</accession>
<dbReference type="EMBL" id="CAJNNV010030748">
    <property type="protein sequence ID" value="CAE8633393.1"/>
    <property type="molecule type" value="Genomic_DNA"/>
</dbReference>
<evidence type="ECO:0000259" key="1">
    <source>
        <dbReference type="Pfam" id="PF08393"/>
    </source>
</evidence>
<dbReference type="GO" id="GO:0051959">
    <property type="term" value="F:dynein light intermediate chain binding"/>
    <property type="evidence" value="ECO:0007669"/>
    <property type="project" value="InterPro"/>
</dbReference>
<dbReference type="OMA" id="WNIAWAY"/>
<dbReference type="OrthoDB" id="447173at2759"/>
<dbReference type="GO" id="GO:0007018">
    <property type="term" value="P:microtubule-based movement"/>
    <property type="evidence" value="ECO:0007669"/>
    <property type="project" value="InterPro"/>
</dbReference>
<feature type="non-terminal residue" evidence="3">
    <location>
        <position position="1"/>
    </location>
</feature>
<feature type="domain" description="Dynein heavy chain hydrolytic ATP-binding dynein motor region" evidence="2">
    <location>
        <begin position="277"/>
        <end position="310"/>
    </location>
</feature>
<evidence type="ECO:0000313" key="4">
    <source>
        <dbReference type="Proteomes" id="UP000654075"/>
    </source>
</evidence>